<keyword evidence="1" id="KW-0378">Hydrolase</keyword>
<sequence length="199" mass="22464">MLTFARPDGSVGQQHPLRVLADDGRELLGWLPAGTPIVSSRLADGRRMRDAPLAERFTLPRVRTRDAWWTRSTLRLVDDAAWASVWWFFDAAGVFTDWYVNLEIPLGRDDRGPVRIDGVLDLVVGADRRWAWKDEDEADEAVRAGRLTAGQLRRLRAEGERYAALAEAGAFPFDGTWTDFRPEPAWPAPELPDDLLRGL</sequence>
<dbReference type="SUPFAM" id="SSF159234">
    <property type="entry name" value="FomD-like"/>
    <property type="match status" value="1"/>
</dbReference>
<evidence type="ECO:0000313" key="3">
    <source>
        <dbReference type="EMBL" id="PXY28340.1"/>
    </source>
</evidence>
<reference evidence="3 4" key="1">
    <citation type="submission" date="2016-07" db="EMBL/GenBank/DDBJ databases">
        <title>Draft genome sequence of Prauserella muralis DSM 45305, isolated from a mould-covered wall in an indoor environment.</title>
        <authorList>
            <person name="Ruckert C."/>
            <person name="Albersmeier A."/>
            <person name="Jiang C.-L."/>
            <person name="Jiang Y."/>
            <person name="Kalinowski J."/>
            <person name="Schneider O."/>
            <person name="Winkler A."/>
            <person name="Zotchev S.B."/>
        </authorList>
    </citation>
    <scope>NUCLEOTIDE SEQUENCE [LARGE SCALE GENOMIC DNA]</scope>
    <source>
        <strain evidence="3 4">DSM 45305</strain>
    </source>
</reference>
<dbReference type="EMBL" id="MASW01000002">
    <property type="protein sequence ID" value="PXY28340.1"/>
    <property type="molecule type" value="Genomic_DNA"/>
</dbReference>
<dbReference type="Proteomes" id="UP000249915">
    <property type="component" value="Unassembled WGS sequence"/>
</dbReference>
<feature type="domain" description="DUF402" evidence="2">
    <location>
        <begin position="49"/>
        <end position="170"/>
    </location>
</feature>
<dbReference type="OrthoDB" id="3815685at2"/>
<proteinExistence type="predicted"/>
<evidence type="ECO:0000259" key="2">
    <source>
        <dbReference type="Pfam" id="PF04167"/>
    </source>
</evidence>
<evidence type="ECO:0000313" key="4">
    <source>
        <dbReference type="Proteomes" id="UP000249915"/>
    </source>
</evidence>
<protein>
    <recommendedName>
        <fullName evidence="2">DUF402 domain-containing protein</fullName>
    </recommendedName>
</protein>
<gene>
    <name evidence="3" type="ORF">BAY60_12300</name>
</gene>
<keyword evidence="4" id="KW-1185">Reference proteome</keyword>
<dbReference type="GO" id="GO:0016787">
    <property type="term" value="F:hydrolase activity"/>
    <property type="evidence" value="ECO:0007669"/>
    <property type="project" value="UniProtKB-KW"/>
</dbReference>
<dbReference type="InterPro" id="IPR007295">
    <property type="entry name" value="DUF402"/>
</dbReference>
<organism evidence="3 4">
    <name type="scientific">Prauserella muralis</name>
    <dbReference type="NCBI Taxonomy" id="588067"/>
    <lineage>
        <taxon>Bacteria</taxon>
        <taxon>Bacillati</taxon>
        <taxon>Actinomycetota</taxon>
        <taxon>Actinomycetes</taxon>
        <taxon>Pseudonocardiales</taxon>
        <taxon>Pseudonocardiaceae</taxon>
        <taxon>Prauserella</taxon>
    </lineage>
</organism>
<dbReference type="PANTHER" id="PTHR39159:SF1">
    <property type="entry name" value="UPF0374 PROTEIN YGAC"/>
    <property type="match status" value="1"/>
</dbReference>
<name>A0A2V4B239_9PSEU</name>
<comment type="caution">
    <text evidence="3">The sequence shown here is derived from an EMBL/GenBank/DDBJ whole genome shotgun (WGS) entry which is preliminary data.</text>
</comment>
<dbReference type="Gene3D" id="2.40.380.10">
    <property type="entry name" value="FomD-like"/>
    <property type="match status" value="1"/>
</dbReference>
<accession>A0A2V4B239</accession>
<evidence type="ECO:0000256" key="1">
    <source>
        <dbReference type="ARBA" id="ARBA00022801"/>
    </source>
</evidence>
<dbReference type="InterPro" id="IPR050212">
    <property type="entry name" value="Ntdp-like"/>
</dbReference>
<dbReference type="AlphaFoldDB" id="A0A2V4B239"/>
<dbReference type="PANTHER" id="PTHR39159">
    <property type="match status" value="1"/>
</dbReference>
<dbReference type="Pfam" id="PF04167">
    <property type="entry name" value="DUF402"/>
    <property type="match status" value="1"/>
</dbReference>
<dbReference type="InterPro" id="IPR035930">
    <property type="entry name" value="FomD-like_sf"/>
</dbReference>